<organism evidence="1 2">
    <name type="scientific">Actinacidiphila acididurans</name>
    <dbReference type="NCBI Taxonomy" id="2784346"/>
    <lineage>
        <taxon>Bacteria</taxon>
        <taxon>Bacillati</taxon>
        <taxon>Actinomycetota</taxon>
        <taxon>Actinomycetes</taxon>
        <taxon>Kitasatosporales</taxon>
        <taxon>Streptomycetaceae</taxon>
        <taxon>Actinacidiphila</taxon>
    </lineage>
</organism>
<evidence type="ECO:0008006" key="3">
    <source>
        <dbReference type="Google" id="ProtNLM"/>
    </source>
</evidence>
<evidence type="ECO:0000313" key="2">
    <source>
        <dbReference type="Proteomes" id="UP000749040"/>
    </source>
</evidence>
<keyword evidence="2" id="KW-1185">Reference proteome</keyword>
<accession>A0ABS2U135</accession>
<proteinExistence type="predicted"/>
<comment type="caution">
    <text evidence="1">The sequence shown here is derived from an EMBL/GenBank/DDBJ whole genome shotgun (WGS) entry which is preliminary data.</text>
</comment>
<name>A0ABS2U135_9ACTN</name>
<dbReference type="RefSeq" id="WP_205362194.1">
    <property type="nucleotide sequence ID" value="NZ_JADKYB010000024.1"/>
</dbReference>
<protein>
    <recommendedName>
        <fullName evidence="3">CARDB domain-containing protein</fullName>
    </recommendedName>
</protein>
<sequence length="85" mass="9103">MLKSSGDAFRVAVEVTNTGSKPAKYLTYVRLTGPLGYNALVRVETGVLQPGDVRSAVYTARDEAEGAIIPEHPTVVVPEVFRTVA</sequence>
<gene>
    <name evidence="1" type="ORF">ITX44_33160</name>
</gene>
<dbReference type="EMBL" id="JADKYB010000024">
    <property type="protein sequence ID" value="MBM9509313.1"/>
    <property type="molecule type" value="Genomic_DNA"/>
</dbReference>
<evidence type="ECO:0000313" key="1">
    <source>
        <dbReference type="EMBL" id="MBM9509313.1"/>
    </source>
</evidence>
<reference evidence="1 2" key="1">
    <citation type="submission" date="2021-01" db="EMBL/GenBank/DDBJ databases">
        <title>Streptomyces acididurans sp. nov., isolated from a peat swamp forest soil.</title>
        <authorList>
            <person name="Chantavorakit T."/>
            <person name="Duangmal K."/>
        </authorList>
    </citation>
    <scope>NUCLEOTIDE SEQUENCE [LARGE SCALE GENOMIC DNA]</scope>
    <source>
        <strain evidence="1 2">KK5PA1</strain>
    </source>
</reference>
<dbReference type="Proteomes" id="UP000749040">
    <property type="component" value="Unassembled WGS sequence"/>
</dbReference>